<keyword evidence="2" id="KW-1185">Reference proteome</keyword>
<organism evidence="1 2">
    <name type="scientific">Paragonimus skrjabini miyazakii</name>
    <dbReference type="NCBI Taxonomy" id="59628"/>
    <lineage>
        <taxon>Eukaryota</taxon>
        <taxon>Metazoa</taxon>
        <taxon>Spiralia</taxon>
        <taxon>Lophotrochozoa</taxon>
        <taxon>Platyhelminthes</taxon>
        <taxon>Trematoda</taxon>
        <taxon>Digenea</taxon>
        <taxon>Plagiorchiida</taxon>
        <taxon>Troglotremata</taxon>
        <taxon>Troglotrematidae</taxon>
        <taxon>Paragonimus</taxon>
    </lineage>
</organism>
<name>A0A8S9Y9F9_9TREM</name>
<dbReference type="EMBL" id="JTDE01021655">
    <property type="protein sequence ID" value="KAF7232646.1"/>
    <property type="molecule type" value="Genomic_DNA"/>
</dbReference>
<reference evidence="1" key="1">
    <citation type="submission" date="2019-07" db="EMBL/GenBank/DDBJ databases">
        <title>Annotation for the trematode Paragonimus miyazaki's.</title>
        <authorList>
            <person name="Choi Y.-J."/>
        </authorList>
    </citation>
    <scope>NUCLEOTIDE SEQUENCE</scope>
    <source>
        <strain evidence="1">Japan</strain>
    </source>
</reference>
<dbReference type="Proteomes" id="UP000822476">
    <property type="component" value="Unassembled WGS sequence"/>
</dbReference>
<evidence type="ECO:0000313" key="2">
    <source>
        <dbReference type="Proteomes" id="UP000822476"/>
    </source>
</evidence>
<sequence>MKPSRLYLMEYVLYHLRPSGIDDAVHTTG</sequence>
<accession>A0A8S9Y9F9</accession>
<dbReference type="AlphaFoldDB" id="A0A8S9Y9F9"/>
<gene>
    <name evidence="1" type="ORF">EG68_08414</name>
</gene>
<comment type="caution">
    <text evidence="1">The sequence shown here is derived from an EMBL/GenBank/DDBJ whole genome shotgun (WGS) entry which is preliminary data.</text>
</comment>
<evidence type="ECO:0000313" key="1">
    <source>
        <dbReference type="EMBL" id="KAF7232646.1"/>
    </source>
</evidence>
<proteinExistence type="predicted"/>
<protein>
    <submittedName>
        <fullName evidence="1">Uncharacterized protein</fullName>
    </submittedName>
</protein>